<dbReference type="PANTHER" id="PTHR30061:SF50">
    <property type="entry name" value="MALTOSE_MALTODEXTRIN-BINDING PERIPLASMIC PROTEIN"/>
    <property type="match status" value="1"/>
</dbReference>
<evidence type="ECO:0008006" key="5">
    <source>
        <dbReference type="Google" id="ProtNLM"/>
    </source>
</evidence>
<evidence type="ECO:0000256" key="1">
    <source>
        <dbReference type="ARBA" id="ARBA00008520"/>
    </source>
</evidence>
<dbReference type="GO" id="GO:1901982">
    <property type="term" value="F:maltose binding"/>
    <property type="evidence" value="ECO:0007669"/>
    <property type="project" value="TreeGrafter"/>
</dbReference>
<dbReference type="CDD" id="cd13585">
    <property type="entry name" value="PBP2_TMBP_like"/>
    <property type="match status" value="1"/>
</dbReference>
<dbReference type="AlphaFoldDB" id="A0A381YS89"/>
<keyword evidence="3" id="KW-0732">Signal</keyword>
<sequence>MVLGPFIQVNKVNMNTMKKTQRFSLIGACLFLIAGLSQIQAQELKFIMCGGEVRAADQKVIDAFKASHPGVKVNMEAVPWGTCQDKSTTLAAAGDPVSLSYMGSRTLKQLGENNLIVPVTIPEKDQAKYQPGILKTVSHMGKFWGFPHAFSTKALFINCGMIEKAGMQCVGPHTWEGMYRMAKTVKDKLGVAGVGLVARDFDNTMHQFLNYLYSNGGQVIDPDTNKITLNSPQTVEALEFYGKLASVAQDGPTAYERSQVKDLFNDEKVAMYIDGPWGGGQHKKTLKTINVPIPAGPSGNNGTLLITDSIAVFKGTGHEDVAIELARALSSGEAQYDLDSSWGLTPIMKYETMVDNPYYTNSSYWKVFVDPIGSGGPEPLFVEYKSLQTVMNNMIQGIVLGEGSAADLVATAAEELEEFK</sequence>
<protein>
    <recommendedName>
        <fullName evidence="5">ABC transporter substrate-binding protein</fullName>
    </recommendedName>
</protein>
<evidence type="ECO:0000256" key="2">
    <source>
        <dbReference type="ARBA" id="ARBA00022448"/>
    </source>
</evidence>
<dbReference type="Pfam" id="PF01547">
    <property type="entry name" value="SBP_bac_1"/>
    <property type="match status" value="1"/>
</dbReference>
<evidence type="ECO:0000313" key="4">
    <source>
        <dbReference type="EMBL" id="SVA79347.1"/>
    </source>
</evidence>
<dbReference type="Gene3D" id="3.40.190.10">
    <property type="entry name" value="Periplasmic binding protein-like II"/>
    <property type="match status" value="1"/>
</dbReference>
<proteinExistence type="inferred from homology"/>
<dbReference type="PANTHER" id="PTHR30061">
    <property type="entry name" value="MALTOSE-BINDING PERIPLASMIC PROTEIN"/>
    <property type="match status" value="1"/>
</dbReference>
<gene>
    <name evidence="4" type="ORF">METZ01_LOCUS132201</name>
</gene>
<evidence type="ECO:0000256" key="3">
    <source>
        <dbReference type="ARBA" id="ARBA00022729"/>
    </source>
</evidence>
<comment type="similarity">
    <text evidence="1">Belongs to the bacterial solute-binding protein 1 family.</text>
</comment>
<dbReference type="GO" id="GO:0055052">
    <property type="term" value="C:ATP-binding cassette (ABC) transporter complex, substrate-binding subunit-containing"/>
    <property type="evidence" value="ECO:0007669"/>
    <property type="project" value="TreeGrafter"/>
</dbReference>
<dbReference type="SUPFAM" id="SSF53850">
    <property type="entry name" value="Periplasmic binding protein-like II"/>
    <property type="match status" value="1"/>
</dbReference>
<dbReference type="GO" id="GO:0042956">
    <property type="term" value="P:maltodextrin transmembrane transport"/>
    <property type="evidence" value="ECO:0007669"/>
    <property type="project" value="TreeGrafter"/>
</dbReference>
<organism evidence="4">
    <name type="scientific">marine metagenome</name>
    <dbReference type="NCBI Taxonomy" id="408172"/>
    <lineage>
        <taxon>unclassified sequences</taxon>
        <taxon>metagenomes</taxon>
        <taxon>ecological metagenomes</taxon>
    </lineage>
</organism>
<dbReference type="GO" id="GO:0015768">
    <property type="term" value="P:maltose transport"/>
    <property type="evidence" value="ECO:0007669"/>
    <property type="project" value="TreeGrafter"/>
</dbReference>
<dbReference type="InterPro" id="IPR006059">
    <property type="entry name" value="SBP"/>
</dbReference>
<keyword evidence="2" id="KW-0813">Transport</keyword>
<accession>A0A381YS89</accession>
<name>A0A381YS89_9ZZZZ</name>
<dbReference type="EMBL" id="UINC01018821">
    <property type="protein sequence ID" value="SVA79347.1"/>
    <property type="molecule type" value="Genomic_DNA"/>
</dbReference>
<reference evidence="4" key="1">
    <citation type="submission" date="2018-05" db="EMBL/GenBank/DDBJ databases">
        <authorList>
            <person name="Lanie J.A."/>
            <person name="Ng W.-L."/>
            <person name="Kazmierczak K.M."/>
            <person name="Andrzejewski T.M."/>
            <person name="Davidsen T.M."/>
            <person name="Wayne K.J."/>
            <person name="Tettelin H."/>
            <person name="Glass J.I."/>
            <person name="Rusch D."/>
            <person name="Podicherti R."/>
            <person name="Tsui H.-C.T."/>
            <person name="Winkler M.E."/>
        </authorList>
    </citation>
    <scope>NUCLEOTIDE SEQUENCE</scope>
</reference>